<dbReference type="InterPro" id="IPR036291">
    <property type="entry name" value="NAD(P)-bd_dom_sf"/>
</dbReference>
<evidence type="ECO:0000313" key="3">
    <source>
        <dbReference type="EMBL" id="TWT90727.1"/>
    </source>
</evidence>
<evidence type="ECO:0000256" key="1">
    <source>
        <dbReference type="ARBA" id="ARBA00023002"/>
    </source>
</evidence>
<dbReference type="GO" id="GO:0008977">
    <property type="term" value="F:prephenate dehydrogenase (NAD+) activity"/>
    <property type="evidence" value="ECO:0007669"/>
    <property type="project" value="InterPro"/>
</dbReference>
<dbReference type="RefSeq" id="WP_146397868.1">
    <property type="nucleotide sequence ID" value="NZ_SJPQ01000001.1"/>
</dbReference>
<sequence length="284" mass="29288">MPDVRFQRVAVVGVGLIGGSIGLALKARGVAAEVVGVGRSERSLGRMRDAGVVDLATLDLSEAARGADVVVACTPVGEVAAALARAAQACPAEALLTDAGSTKVQIVGDAIAALGAKAPQFVGAHPLAGDHRTGPESARADLFEGRVIVLTPTDETDPAALQRAHDFWSSLGAEVVETTPERHDRGLAATSHTPHVAAAALAAATPAETLDYAATGWADTTRVAAGDAALWRDILLQNRECVRDSLAALRARLEDYDKALADGDGPALERMLLEGKERRDALGS</sequence>
<keyword evidence="4" id="KW-1185">Reference proteome</keyword>
<dbReference type="Gene3D" id="1.10.3660.10">
    <property type="entry name" value="6-phosphogluconate dehydrogenase C-terminal like domain"/>
    <property type="match status" value="1"/>
</dbReference>
<dbReference type="Pfam" id="PF02153">
    <property type="entry name" value="PDH_N"/>
    <property type="match status" value="1"/>
</dbReference>
<name>A0A5C5ZUT2_9BACT</name>
<evidence type="ECO:0000313" key="4">
    <source>
        <dbReference type="Proteomes" id="UP000315440"/>
    </source>
</evidence>
<dbReference type="FunFam" id="3.40.50.720:FF:000208">
    <property type="entry name" value="Prephenate dehydrogenase"/>
    <property type="match status" value="1"/>
</dbReference>
<feature type="domain" description="Prephenate/arogenate dehydrogenase" evidence="2">
    <location>
        <begin position="7"/>
        <end position="284"/>
    </location>
</feature>
<dbReference type="PANTHER" id="PTHR21363:SF0">
    <property type="entry name" value="PREPHENATE DEHYDROGENASE [NADP(+)]"/>
    <property type="match status" value="1"/>
</dbReference>
<dbReference type="InterPro" id="IPR003099">
    <property type="entry name" value="Prephen_DH"/>
</dbReference>
<dbReference type="OrthoDB" id="9802008at2"/>
<organism evidence="3 4">
    <name type="scientific">Pseudobythopirellula maris</name>
    <dbReference type="NCBI Taxonomy" id="2527991"/>
    <lineage>
        <taxon>Bacteria</taxon>
        <taxon>Pseudomonadati</taxon>
        <taxon>Planctomycetota</taxon>
        <taxon>Planctomycetia</taxon>
        <taxon>Pirellulales</taxon>
        <taxon>Lacipirellulaceae</taxon>
        <taxon>Pseudobythopirellula</taxon>
    </lineage>
</organism>
<dbReference type="InterPro" id="IPR050812">
    <property type="entry name" value="Preph/Arog_dehydrog"/>
</dbReference>
<dbReference type="GO" id="GO:0006571">
    <property type="term" value="P:tyrosine biosynthetic process"/>
    <property type="evidence" value="ECO:0007669"/>
    <property type="project" value="InterPro"/>
</dbReference>
<dbReference type="GO" id="GO:0004665">
    <property type="term" value="F:prephenate dehydrogenase (NADP+) activity"/>
    <property type="evidence" value="ECO:0007669"/>
    <property type="project" value="InterPro"/>
</dbReference>
<gene>
    <name evidence="3" type="ORF">Mal64_11220</name>
</gene>
<dbReference type="SUPFAM" id="SSF51735">
    <property type="entry name" value="NAD(P)-binding Rossmann-fold domains"/>
    <property type="match status" value="1"/>
</dbReference>
<reference evidence="3 4" key="1">
    <citation type="submission" date="2019-02" db="EMBL/GenBank/DDBJ databases">
        <title>Deep-cultivation of Planctomycetes and their phenomic and genomic characterization uncovers novel biology.</title>
        <authorList>
            <person name="Wiegand S."/>
            <person name="Jogler M."/>
            <person name="Boedeker C."/>
            <person name="Pinto D."/>
            <person name="Vollmers J."/>
            <person name="Rivas-Marin E."/>
            <person name="Kohn T."/>
            <person name="Peeters S.H."/>
            <person name="Heuer A."/>
            <person name="Rast P."/>
            <person name="Oberbeckmann S."/>
            <person name="Bunk B."/>
            <person name="Jeske O."/>
            <person name="Meyerdierks A."/>
            <person name="Storesund J.E."/>
            <person name="Kallscheuer N."/>
            <person name="Luecker S."/>
            <person name="Lage O.M."/>
            <person name="Pohl T."/>
            <person name="Merkel B.J."/>
            <person name="Hornburger P."/>
            <person name="Mueller R.-W."/>
            <person name="Bruemmer F."/>
            <person name="Labrenz M."/>
            <person name="Spormann A.M."/>
            <person name="Op Den Camp H."/>
            <person name="Overmann J."/>
            <person name="Amann R."/>
            <person name="Jetten M.S.M."/>
            <person name="Mascher T."/>
            <person name="Medema M.H."/>
            <person name="Devos D.P."/>
            <person name="Kaster A.-K."/>
            <person name="Ovreas L."/>
            <person name="Rohde M."/>
            <person name="Galperin M.Y."/>
            <person name="Jogler C."/>
        </authorList>
    </citation>
    <scope>NUCLEOTIDE SEQUENCE [LARGE SCALE GENOMIC DNA]</scope>
    <source>
        <strain evidence="3 4">Mal64</strain>
    </source>
</reference>
<dbReference type="GO" id="GO:0070403">
    <property type="term" value="F:NAD+ binding"/>
    <property type="evidence" value="ECO:0007669"/>
    <property type="project" value="InterPro"/>
</dbReference>
<protein>
    <submittedName>
        <fullName evidence="3">Prephenate dehydrogenase</fullName>
    </submittedName>
</protein>
<dbReference type="EMBL" id="SJPQ01000001">
    <property type="protein sequence ID" value="TWT90727.1"/>
    <property type="molecule type" value="Genomic_DNA"/>
</dbReference>
<proteinExistence type="predicted"/>
<dbReference type="InterPro" id="IPR046825">
    <property type="entry name" value="PDH_C"/>
</dbReference>
<dbReference type="AlphaFoldDB" id="A0A5C5ZUT2"/>
<dbReference type="PANTHER" id="PTHR21363">
    <property type="entry name" value="PREPHENATE DEHYDROGENASE"/>
    <property type="match status" value="1"/>
</dbReference>
<dbReference type="Gene3D" id="3.40.50.720">
    <property type="entry name" value="NAD(P)-binding Rossmann-like Domain"/>
    <property type="match status" value="1"/>
</dbReference>
<dbReference type="InterPro" id="IPR008927">
    <property type="entry name" value="6-PGluconate_DH-like_C_sf"/>
</dbReference>
<dbReference type="PROSITE" id="PS51176">
    <property type="entry name" value="PDH_ADH"/>
    <property type="match status" value="1"/>
</dbReference>
<evidence type="ECO:0000259" key="2">
    <source>
        <dbReference type="PROSITE" id="PS51176"/>
    </source>
</evidence>
<dbReference type="InterPro" id="IPR046826">
    <property type="entry name" value="PDH_N"/>
</dbReference>
<dbReference type="SUPFAM" id="SSF48179">
    <property type="entry name" value="6-phosphogluconate dehydrogenase C-terminal domain-like"/>
    <property type="match status" value="1"/>
</dbReference>
<comment type="caution">
    <text evidence="3">The sequence shown here is derived from an EMBL/GenBank/DDBJ whole genome shotgun (WGS) entry which is preliminary data.</text>
</comment>
<accession>A0A5C5ZUT2</accession>
<dbReference type="Proteomes" id="UP000315440">
    <property type="component" value="Unassembled WGS sequence"/>
</dbReference>
<keyword evidence="1" id="KW-0560">Oxidoreductase</keyword>
<dbReference type="Pfam" id="PF20463">
    <property type="entry name" value="PDH_C"/>
    <property type="match status" value="1"/>
</dbReference>